<evidence type="ECO:0000313" key="3">
    <source>
        <dbReference type="Proteomes" id="UP001157914"/>
    </source>
</evidence>
<accession>A0ABY1NZC6</accession>
<reference evidence="2 3" key="1">
    <citation type="submission" date="2017-05" db="EMBL/GenBank/DDBJ databases">
        <authorList>
            <person name="Varghese N."/>
            <person name="Submissions S."/>
        </authorList>
    </citation>
    <scope>NUCLEOTIDE SEQUENCE [LARGE SCALE GENOMIC DNA]</scope>
    <source>
        <strain evidence="2 3">DSM 15949</strain>
    </source>
</reference>
<keyword evidence="3" id="KW-1185">Reference proteome</keyword>
<evidence type="ECO:0000256" key="1">
    <source>
        <dbReference type="SAM" id="SignalP"/>
    </source>
</evidence>
<sequence length="114" mass="12625">MRVFNTKKLRFAGTDRILPVALGSALIVAAMHPAAAQTRRPPLTTEMTCGQAQELVESVGAINLRTGQFRFDRYVAGRQNCSSASRIVRVTPVPTKDRRDCPLNVCVEQRLNNK</sequence>
<evidence type="ECO:0008006" key="4">
    <source>
        <dbReference type="Google" id="ProtNLM"/>
    </source>
</evidence>
<dbReference type="RefSeq" id="WP_155190344.1">
    <property type="nucleotide sequence ID" value="NZ_BAAAEA010000002.1"/>
</dbReference>
<dbReference type="Proteomes" id="UP001157914">
    <property type="component" value="Unassembled WGS sequence"/>
</dbReference>
<keyword evidence="1" id="KW-0732">Signal</keyword>
<name>A0ABY1NZC6_9HYPH</name>
<organism evidence="2 3">
    <name type="scientific">Roseibium denhamense</name>
    <dbReference type="NCBI Taxonomy" id="76305"/>
    <lineage>
        <taxon>Bacteria</taxon>
        <taxon>Pseudomonadati</taxon>
        <taxon>Pseudomonadota</taxon>
        <taxon>Alphaproteobacteria</taxon>
        <taxon>Hyphomicrobiales</taxon>
        <taxon>Stappiaceae</taxon>
        <taxon>Roseibium</taxon>
    </lineage>
</organism>
<feature type="signal peptide" evidence="1">
    <location>
        <begin position="1"/>
        <end position="36"/>
    </location>
</feature>
<feature type="chain" id="PRO_5045856755" description="PASTA domain-containing protein" evidence="1">
    <location>
        <begin position="37"/>
        <end position="114"/>
    </location>
</feature>
<proteinExistence type="predicted"/>
<comment type="caution">
    <text evidence="2">The sequence shown here is derived from an EMBL/GenBank/DDBJ whole genome shotgun (WGS) entry which is preliminary data.</text>
</comment>
<protein>
    <recommendedName>
        <fullName evidence="4">PASTA domain-containing protein</fullName>
    </recommendedName>
</protein>
<gene>
    <name evidence="2" type="ORF">SAMN06265374_2169</name>
</gene>
<dbReference type="EMBL" id="FXTT01000003">
    <property type="protein sequence ID" value="SMP22416.1"/>
    <property type="molecule type" value="Genomic_DNA"/>
</dbReference>
<evidence type="ECO:0000313" key="2">
    <source>
        <dbReference type="EMBL" id="SMP22416.1"/>
    </source>
</evidence>